<reference evidence="2" key="1">
    <citation type="submission" date="2022-07" db="EMBL/GenBank/DDBJ databases">
        <title>Genome Sequence of Physisporinus lineatus.</title>
        <authorList>
            <person name="Buettner E."/>
        </authorList>
    </citation>
    <scope>NUCLEOTIDE SEQUENCE</scope>
    <source>
        <strain evidence="2">VT162</strain>
    </source>
</reference>
<evidence type="ECO:0000313" key="3">
    <source>
        <dbReference type="Proteomes" id="UP001212997"/>
    </source>
</evidence>
<gene>
    <name evidence="2" type="ORF">NLI96_g7667</name>
</gene>
<organism evidence="2 3">
    <name type="scientific">Meripilus lineatus</name>
    <dbReference type="NCBI Taxonomy" id="2056292"/>
    <lineage>
        <taxon>Eukaryota</taxon>
        <taxon>Fungi</taxon>
        <taxon>Dikarya</taxon>
        <taxon>Basidiomycota</taxon>
        <taxon>Agaricomycotina</taxon>
        <taxon>Agaricomycetes</taxon>
        <taxon>Polyporales</taxon>
        <taxon>Meripilaceae</taxon>
        <taxon>Meripilus</taxon>
    </lineage>
</organism>
<proteinExistence type="predicted"/>
<name>A0AAD5V3I7_9APHY</name>
<dbReference type="AlphaFoldDB" id="A0AAD5V3I7"/>
<evidence type="ECO:0000256" key="1">
    <source>
        <dbReference type="SAM" id="Phobius"/>
    </source>
</evidence>
<keyword evidence="1" id="KW-0812">Transmembrane</keyword>
<keyword evidence="3" id="KW-1185">Reference proteome</keyword>
<dbReference type="EMBL" id="JANAWD010000322">
    <property type="protein sequence ID" value="KAJ3481421.1"/>
    <property type="molecule type" value="Genomic_DNA"/>
</dbReference>
<comment type="caution">
    <text evidence="2">The sequence shown here is derived from an EMBL/GenBank/DDBJ whole genome shotgun (WGS) entry which is preliminary data.</text>
</comment>
<sequence length="213" mass="24053">MNDTRRLLEAASALSQLLHNAGAPHAFYGSVLNAVLTNAPHADEIYCIVEGGPHTHPFKRVRQACAGSTNVTVTPSPWSDRLHVRYHRLIPAIDIEILPSGEEGPRHLDSSTVGIIAGLPFLTISEFLRAKLKAWAMYVLSYLCYVLVPIVYHGLAFASRRRDHDAQDIIYAFSRYWNRVDINRIPEQDMRDLVKSYPAIAPAWRELKMKYGM</sequence>
<keyword evidence="1" id="KW-0472">Membrane</keyword>
<evidence type="ECO:0000313" key="2">
    <source>
        <dbReference type="EMBL" id="KAJ3481421.1"/>
    </source>
</evidence>
<keyword evidence="1" id="KW-1133">Transmembrane helix</keyword>
<feature type="transmembrane region" description="Helical" evidence="1">
    <location>
        <begin position="135"/>
        <end position="155"/>
    </location>
</feature>
<dbReference type="Proteomes" id="UP001212997">
    <property type="component" value="Unassembled WGS sequence"/>
</dbReference>
<protein>
    <submittedName>
        <fullName evidence="2">Uncharacterized protein</fullName>
    </submittedName>
</protein>
<accession>A0AAD5V3I7</accession>